<dbReference type="InterPro" id="IPR036689">
    <property type="entry name" value="ESAT-6-like_sf"/>
</dbReference>
<dbReference type="SUPFAM" id="SSF140453">
    <property type="entry name" value="EsxAB dimer-like"/>
    <property type="match status" value="1"/>
</dbReference>
<organism evidence="1 2">
    <name type="scientific">Nocardia yunnanensis</name>
    <dbReference type="NCBI Taxonomy" id="2382165"/>
    <lineage>
        <taxon>Bacteria</taxon>
        <taxon>Bacillati</taxon>
        <taxon>Actinomycetota</taxon>
        <taxon>Actinomycetes</taxon>
        <taxon>Mycobacteriales</taxon>
        <taxon>Nocardiaceae</taxon>
        <taxon>Nocardia</taxon>
    </lineage>
</organism>
<dbReference type="AlphaFoldDB" id="A0A386ZCG7"/>
<keyword evidence="2" id="KW-1185">Reference proteome</keyword>
<accession>A0A386ZCG7</accession>
<gene>
    <name evidence="1" type="ORF">D7D52_16540</name>
</gene>
<protein>
    <recommendedName>
        <fullName evidence="3">WXG100 family type VII secretion target</fullName>
    </recommendedName>
</protein>
<name>A0A386ZCG7_9NOCA</name>
<dbReference type="OrthoDB" id="4559068at2"/>
<reference evidence="1 2" key="1">
    <citation type="submission" date="2018-09" db="EMBL/GenBank/DDBJ databases">
        <title>Nocardia yunnanensis sp. nov., an actinomycete isolated from a soil sample.</title>
        <authorList>
            <person name="Zhang J."/>
        </authorList>
    </citation>
    <scope>NUCLEOTIDE SEQUENCE [LARGE SCALE GENOMIC DNA]</scope>
    <source>
        <strain evidence="1 2">CFHS0054</strain>
    </source>
</reference>
<proteinExistence type="predicted"/>
<evidence type="ECO:0008006" key="3">
    <source>
        <dbReference type="Google" id="ProtNLM"/>
    </source>
</evidence>
<dbReference type="Gene3D" id="1.10.287.1060">
    <property type="entry name" value="ESAT-6-like"/>
    <property type="match status" value="1"/>
</dbReference>
<sequence length="98" mass="10176">MTPEQLRGAAGQMAALRDRVDGIRANLEKALSAKGIAWGADSYGGTFADGDQGYLAAHRNLADGLAKTATTLGSYAGGQVEAADVLAHTDHRNGNCFR</sequence>
<dbReference type="EMBL" id="CP032568">
    <property type="protein sequence ID" value="AYF75206.1"/>
    <property type="molecule type" value="Genomic_DNA"/>
</dbReference>
<dbReference type="Proteomes" id="UP000267164">
    <property type="component" value="Chromosome"/>
</dbReference>
<evidence type="ECO:0000313" key="1">
    <source>
        <dbReference type="EMBL" id="AYF75206.1"/>
    </source>
</evidence>
<evidence type="ECO:0000313" key="2">
    <source>
        <dbReference type="Proteomes" id="UP000267164"/>
    </source>
</evidence>
<dbReference type="KEGG" id="nyu:D7D52_16540"/>